<sequence length="193" mass="21812">MSLHGMPTTRRALHGMVTRGYVTVTRMRRDVTRAQSHTSADLERQEHEPATAISTKLQKAYEKARWQCIPRTAWSSAQCFHADRIDKVYKVGVAPLWHLDTRLAERNGFSKESVDQACTKRRKRRTARATLASVPSYNVLTANVDSVYTRCQVQTRKSPRLGAREPPDWQLGEVWHASVSPNNAPFTHASVGS</sequence>
<keyword evidence="2" id="KW-1185">Reference proteome</keyword>
<reference evidence="1 2" key="1">
    <citation type="journal article" date="2019" name="Nat. Ecol. Evol.">
        <title>Megaphylogeny resolves global patterns of mushroom evolution.</title>
        <authorList>
            <person name="Varga T."/>
            <person name="Krizsan K."/>
            <person name="Foldi C."/>
            <person name="Dima B."/>
            <person name="Sanchez-Garcia M."/>
            <person name="Sanchez-Ramirez S."/>
            <person name="Szollosi G.J."/>
            <person name="Szarkandi J.G."/>
            <person name="Papp V."/>
            <person name="Albert L."/>
            <person name="Andreopoulos W."/>
            <person name="Angelini C."/>
            <person name="Antonin V."/>
            <person name="Barry K.W."/>
            <person name="Bougher N.L."/>
            <person name="Buchanan P."/>
            <person name="Buyck B."/>
            <person name="Bense V."/>
            <person name="Catcheside P."/>
            <person name="Chovatia M."/>
            <person name="Cooper J."/>
            <person name="Damon W."/>
            <person name="Desjardin D."/>
            <person name="Finy P."/>
            <person name="Geml J."/>
            <person name="Haridas S."/>
            <person name="Hughes K."/>
            <person name="Justo A."/>
            <person name="Karasinski D."/>
            <person name="Kautmanova I."/>
            <person name="Kiss B."/>
            <person name="Kocsube S."/>
            <person name="Kotiranta H."/>
            <person name="LaButti K.M."/>
            <person name="Lechner B.E."/>
            <person name="Liimatainen K."/>
            <person name="Lipzen A."/>
            <person name="Lukacs Z."/>
            <person name="Mihaltcheva S."/>
            <person name="Morgado L.N."/>
            <person name="Niskanen T."/>
            <person name="Noordeloos M.E."/>
            <person name="Ohm R.A."/>
            <person name="Ortiz-Santana B."/>
            <person name="Ovrebo C."/>
            <person name="Racz N."/>
            <person name="Riley R."/>
            <person name="Savchenko A."/>
            <person name="Shiryaev A."/>
            <person name="Soop K."/>
            <person name="Spirin V."/>
            <person name="Szebenyi C."/>
            <person name="Tomsovsky M."/>
            <person name="Tulloss R.E."/>
            <person name="Uehling J."/>
            <person name="Grigoriev I.V."/>
            <person name="Vagvolgyi C."/>
            <person name="Papp T."/>
            <person name="Martin F.M."/>
            <person name="Miettinen O."/>
            <person name="Hibbett D.S."/>
            <person name="Nagy L.G."/>
        </authorList>
    </citation>
    <scope>NUCLEOTIDE SEQUENCE [LARGE SCALE GENOMIC DNA]</scope>
    <source>
        <strain evidence="1 2">HHB13444</strain>
    </source>
</reference>
<organism evidence="1 2">
    <name type="scientific">Polyporus arcularius HHB13444</name>
    <dbReference type="NCBI Taxonomy" id="1314778"/>
    <lineage>
        <taxon>Eukaryota</taxon>
        <taxon>Fungi</taxon>
        <taxon>Dikarya</taxon>
        <taxon>Basidiomycota</taxon>
        <taxon>Agaricomycotina</taxon>
        <taxon>Agaricomycetes</taxon>
        <taxon>Polyporales</taxon>
        <taxon>Polyporaceae</taxon>
        <taxon>Polyporus</taxon>
    </lineage>
</organism>
<dbReference type="Proteomes" id="UP000308197">
    <property type="component" value="Unassembled WGS sequence"/>
</dbReference>
<gene>
    <name evidence="1" type="ORF">K466DRAFT_380714</name>
</gene>
<name>A0A5C3PWU1_9APHY</name>
<protein>
    <submittedName>
        <fullName evidence="1">Uncharacterized protein</fullName>
    </submittedName>
</protein>
<evidence type="ECO:0000313" key="2">
    <source>
        <dbReference type="Proteomes" id="UP000308197"/>
    </source>
</evidence>
<accession>A0A5C3PWU1</accession>
<evidence type="ECO:0000313" key="1">
    <source>
        <dbReference type="EMBL" id="TFK90523.1"/>
    </source>
</evidence>
<dbReference type="EMBL" id="ML211043">
    <property type="protein sequence ID" value="TFK90523.1"/>
    <property type="molecule type" value="Genomic_DNA"/>
</dbReference>
<dbReference type="AlphaFoldDB" id="A0A5C3PWU1"/>
<proteinExistence type="predicted"/>
<dbReference type="InParanoid" id="A0A5C3PWU1"/>